<evidence type="ECO:0000313" key="6">
    <source>
        <dbReference type="Proteomes" id="UP000015101"/>
    </source>
</evidence>
<name>T1G1G2_HELRO</name>
<gene>
    <name evidence="5" type="primary">20214910</name>
    <name evidence="4" type="ORF">HELRODRAFT_73589</name>
</gene>
<evidence type="ECO:0000256" key="1">
    <source>
        <dbReference type="ARBA" id="ARBA00022884"/>
    </source>
</evidence>
<dbReference type="PROSITE" id="PS50102">
    <property type="entry name" value="RRM"/>
    <property type="match status" value="2"/>
</dbReference>
<dbReference type="PANTHER" id="PTHR48025:SF1">
    <property type="entry name" value="RRM DOMAIN-CONTAINING PROTEIN"/>
    <property type="match status" value="1"/>
</dbReference>
<dbReference type="Pfam" id="PF00076">
    <property type="entry name" value="RRM_1"/>
    <property type="match status" value="2"/>
</dbReference>
<dbReference type="InterPro" id="IPR035979">
    <property type="entry name" value="RBD_domain_sf"/>
</dbReference>
<dbReference type="EMBL" id="AMQM01002974">
    <property type="status" value="NOT_ANNOTATED_CDS"/>
    <property type="molecule type" value="Genomic_DNA"/>
</dbReference>
<accession>T1G1G2</accession>
<dbReference type="GO" id="GO:0003729">
    <property type="term" value="F:mRNA binding"/>
    <property type="evidence" value="ECO:0000318"/>
    <property type="project" value="GO_Central"/>
</dbReference>
<dbReference type="RefSeq" id="XP_009012569.1">
    <property type="nucleotide sequence ID" value="XM_009014321.1"/>
</dbReference>
<dbReference type="AlphaFoldDB" id="T1G1G2"/>
<keyword evidence="6" id="KW-1185">Reference proteome</keyword>
<reference evidence="4 6" key="2">
    <citation type="journal article" date="2013" name="Nature">
        <title>Insights into bilaterian evolution from three spiralian genomes.</title>
        <authorList>
            <person name="Simakov O."/>
            <person name="Marletaz F."/>
            <person name="Cho S.J."/>
            <person name="Edsinger-Gonzales E."/>
            <person name="Havlak P."/>
            <person name="Hellsten U."/>
            <person name="Kuo D.H."/>
            <person name="Larsson T."/>
            <person name="Lv J."/>
            <person name="Arendt D."/>
            <person name="Savage R."/>
            <person name="Osoegawa K."/>
            <person name="de Jong P."/>
            <person name="Grimwood J."/>
            <person name="Chapman J.A."/>
            <person name="Shapiro H."/>
            <person name="Aerts A."/>
            <person name="Otillar R.P."/>
            <person name="Terry A.Y."/>
            <person name="Boore J.L."/>
            <person name="Grigoriev I.V."/>
            <person name="Lindberg D.R."/>
            <person name="Seaver E.C."/>
            <person name="Weisblat D.A."/>
            <person name="Putnam N.H."/>
            <person name="Rokhsar D.S."/>
        </authorList>
    </citation>
    <scope>NUCLEOTIDE SEQUENCE</scope>
</reference>
<dbReference type="SUPFAM" id="SSF54928">
    <property type="entry name" value="RNA-binding domain, RBD"/>
    <property type="match status" value="2"/>
</dbReference>
<evidence type="ECO:0000256" key="2">
    <source>
        <dbReference type="PROSITE-ProRule" id="PRU00176"/>
    </source>
</evidence>
<dbReference type="Proteomes" id="UP000015101">
    <property type="component" value="Unassembled WGS sequence"/>
</dbReference>
<dbReference type="InParanoid" id="T1G1G2"/>
<evidence type="ECO:0000313" key="5">
    <source>
        <dbReference type="EnsemblMetazoa" id="HelroP73589"/>
    </source>
</evidence>
<reference evidence="6" key="1">
    <citation type="submission" date="2012-12" db="EMBL/GenBank/DDBJ databases">
        <authorList>
            <person name="Hellsten U."/>
            <person name="Grimwood J."/>
            <person name="Chapman J.A."/>
            <person name="Shapiro H."/>
            <person name="Aerts A."/>
            <person name="Otillar R.P."/>
            <person name="Terry A.Y."/>
            <person name="Boore J.L."/>
            <person name="Simakov O."/>
            <person name="Marletaz F."/>
            <person name="Cho S.-J."/>
            <person name="Edsinger-Gonzales E."/>
            <person name="Havlak P."/>
            <person name="Kuo D.-H."/>
            <person name="Larsson T."/>
            <person name="Lv J."/>
            <person name="Arendt D."/>
            <person name="Savage R."/>
            <person name="Osoegawa K."/>
            <person name="de Jong P."/>
            <person name="Lindberg D.R."/>
            <person name="Seaver E.C."/>
            <person name="Weisblat D.A."/>
            <person name="Putnam N.H."/>
            <person name="Grigoriev I.V."/>
            <person name="Rokhsar D.S."/>
        </authorList>
    </citation>
    <scope>NUCLEOTIDE SEQUENCE</scope>
</reference>
<organism evidence="5 6">
    <name type="scientific">Helobdella robusta</name>
    <name type="common">Californian leech</name>
    <dbReference type="NCBI Taxonomy" id="6412"/>
    <lineage>
        <taxon>Eukaryota</taxon>
        <taxon>Metazoa</taxon>
        <taxon>Spiralia</taxon>
        <taxon>Lophotrochozoa</taxon>
        <taxon>Annelida</taxon>
        <taxon>Clitellata</taxon>
        <taxon>Hirudinea</taxon>
        <taxon>Rhynchobdellida</taxon>
        <taxon>Glossiphoniidae</taxon>
        <taxon>Helobdella</taxon>
    </lineage>
</organism>
<dbReference type="OrthoDB" id="79941at2759"/>
<dbReference type="KEGG" id="hro:HELRODRAFT_73589"/>
<evidence type="ECO:0000313" key="4">
    <source>
        <dbReference type="EMBL" id="ESO09476.1"/>
    </source>
</evidence>
<dbReference type="InterPro" id="IPR000504">
    <property type="entry name" value="RRM_dom"/>
</dbReference>
<protein>
    <recommendedName>
        <fullName evidence="3">RRM domain-containing protein</fullName>
    </recommendedName>
</protein>
<proteinExistence type="predicted"/>
<dbReference type="GO" id="GO:0005634">
    <property type="term" value="C:nucleus"/>
    <property type="evidence" value="ECO:0000318"/>
    <property type="project" value="GO_Central"/>
</dbReference>
<dbReference type="CTD" id="20214910"/>
<evidence type="ECO:0000259" key="3">
    <source>
        <dbReference type="PROSITE" id="PS50102"/>
    </source>
</evidence>
<sequence length="146" mass="16028">MSVKLFVGHVTPGSQKEVLEEMFSQYGVVIECSVMNNYAFVHMSTQEEADAAIADLNGFTFNGQQLSVEVLFSYRTGLTKIFIGNIKAGTTDDELRSLFETYGDVAEADVCGGFGFVHMKNQGDALKAIKLLKGYLLNGNRLNIEV</sequence>
<dbReference type="EnsemblMetazoa" id="HelroT73589">
    <property type="protein sequence ID" value="HelroP73589"/>
    <property type="gene ID" value="HelroG73589"/>
</dbReference>
<dbReference type="InterPro" id="IPR050502">
    <property type="entry name" value="Euk_RNA-bind_prot"/>
</dbReference>
<dbReference type="Gene3D" id="3.30.70.330">
    <property type="match status" value="2"/>
</dbReference>
<dbReference type="OMA" id="QTCGCYQ"/>
<dbReference type="EMBL" id="KB095959">
    <property type="protein sequence ID" value="ESO09476.1"/>
    <property type="molecule type" value="Genomic_DNA"/>
</dbReference>
<dbReference type="InterPro" id="IPR012677">
    <property type="entry name" value="Nucleotide-bd_a/b_plait_sf"/>
</dbReference>
<dbReference type="eggNOG" id="KOG0109">
    <property type="taxonomic scope" value="Eukaryota"/>
</dbReference>
<dbReference type="STRING" id="6412.T1G1G2"/>
<reference evidence="5" key="3">
    <citation type="submission" date="2015-06" db="UniProtKB">
        <authorList>
            <consortium name="EnsemblMetazoa"/>
        </authorList>
    </citation>
    <scope>IDENTIFICATION</scope>
</reference>
<feature type="domain" description="RRM" evidence="3">
    <location>
        <begin position="79"/>
        <end position="146"/>
    </location>
</feature>
<feature type="domain" description="RRM" evidence="3">
    <location>
        <begin position="3"/>
        <end position="73"/>
    </location>
</feature>
<dbReference type="SMART" id="SM00360">
    <property type="entry name" value="RRM"/>
    <property type="match status" value="2"/>
</dbReference>
<dbReference type="HOGENOM" id="CLU_045263_2_0_1"/>
<dbReference type="GeneID" id="20214910"/>
<dbReference type="PANTHER" id="PTHR48025">
    <property type="entry name" value="OS02G0815200 PROTEIN"/>
    <property type="match status" value="1"/>
</dbReference>
<keyword evidence="1 2" id="KW-0694">RNA-binding</keyword>